<dbReference type="RefSeq" id="WP_119666998.1">
    <property type="nucleotide sequence ID" value="NZ_QXED01000002.1"/>
</dbReference>
<organism evidence="2 3">
    <name type="scientific">Fibrisoma montanum</name>
    <dbReference type="NCBI Taxonomy" id="2305895"/>
    <lineage>
        <taxon>Bacteria</taxon>
        <taxon>Pseudomonadati</taxon>
        <taxon>Bacteroidota</taxon>
        <taxon>Cytophagia</taxon>
        <taxon>Cytophagales</taxon>
        <taxon>Spirosomataceae</taxon>
        <taxon>Fibrisoma</taxon>
    </lineage>
</organism>
<sequence length="231" mass="25407">MLTKITACPRSIWAAPLLFVVLFATSCKKKADDDPTKGFTTKIQNIIPQTVIEDLRSKGMTINEGKVPPKLLTNSAYQASPFEMLSPYGPEDPWQKGKIINDYKYQFYDQTDAGDIKYDFTNNGSDKGNGKGAFIAGNANKFTIFSQDEGVSNSIPYKTLAVLSGELTATGIKDFQYAFVMKEKTGDNDNKTLIAVGKSRVWIDKDQLATLTTRFRLAAQLSDGASAKSSR</sequence>
<dbReference type="EMBL" id="QXED01000002">
    <property type="protein sequence ID" value="RIV25112.1"/>
    <property type="molecule type" value="Genomic_DNA"/>
</dbReference>
<dbReference type="OrthoDB" id="673254at2"/>
<accession>A0A418ME78</accession>
<name>A0A418ME78_9BACT</name>
<dbReference type="Proteomes" id="UP000283523">
    <property type="component" value="Unassembled WGS sequence"/>
</dbReference>
<keyword evidence="1" id="KW-0732">Signal</keyword>
<keyword evidence="3" id="KW-1185">Reference proteome</keyword>
<proteinExistence type="predicted"/>
<reference evidence="2 3" key="1">
    <citation type="submission" date="2018-08" db="EMBL/GenBank/DDBJ databases">
        <title>Fibrisoma montanum sp. nov., isolated from Danxia mountain soil.</title>
        <authorList>
            <person name="Huang Y."/>
        </authorList>
    </citation>
    <scope>NUCLEOTIDE SEQUENCE [LARGE SCALE GENOMIC DNA]</scope>
    <source>
        <strain evidence="2 3">HYT19</strain>
    </source>
</reference>
<feature type="chain" id="PRO_5019251292" evidence="1">
    <location>
        <begin position="32"/>
        <end position="231"/>
    </location>
</feature>
<dbReference type="PROSITE" id="PS51257">
    <property type="entry name" value="PROKAR_LIPOPROTEIN"/>
    <property type="match status" value="1"/>
</dbReference>
<gene>
    <name evidence="2" type="ORF">DYU11_07270</name>
</gene>
<feature type="signal peptide" evidence="1">
    <location>
        <begin position="1"/>
        <end position="31"/>
    </location>
</feature>
<dbReference type="AlphaFoldDB" id="A0A418ME78"/>
<protein>
    <submittedName>
        <fullName evidence="2">Uncharacterized protein</fullName>
    </submittedName>
</protein>
<evidence type="ECO:0000313" key="2">
    <source>
        <dbReference type="EMBL" id="RIV25112.1"/>
    </source>
</evidence>
<evidence type="ECO:0000256" key="1">
    <source>
        <dbReference type="SAM" id="SignalP"/>
    </source>
</evidence>
<evidence type="ECO:0000313" key="3">
    <source>
        <dbReference type="Proteomes" id="UP000283523"/>
    </source>
</evidence>
<comment type="caution">
    <text evidence="2">The sequence shown here is derived from an EMBL/GenBank/DDBJ whole genome shotgun (WGS) entry which is preliminary data.</text>
</comment>